<accession>A0A5J4U7D0</accession>
<dbReference type="AlphaFoldDB" id="A0A5J4U7D0"/>
<sequence length="50" mass="5529">MRKINKAVAVAAVAVAVTANKYKKIGHGNGILQPHEPKEMRIGWKMMNVK</sequence>
<gene>
    <name evidence="1" type="ORF">EZS28_038836</name>
</gene>
<dbReference type="EMBL" id="SNRW01020256">
    <property type="protein sequence ID" value="KAA6365635.1"/>
    <property type="molecule type" value="Genomic_DNA"/>
</dbReference>
<evidence type="ECO:0000313" key="2">
    <source>
        <dbReference type="Proteomes" id="UP000324800"/>
    </source>
</evidence>
<proteinExistence type="predicted"/>
<comment type="caution">
    <text evidence="1">The sequence shown here is derived from an EMBL/GenBank/DDBJ whole genome shotgun (WGS) entry which is preliminary data.</text>
</comment>
<dbReference type="Proteomes" id="UP000324800">
    <property type="component" value="Unassembled WGS sequence"/>
</dbReference>
<reference evidence="1 2" key="1">
    <citation type="submission" date="2019-03" db="EMBL/GenBank/DDBJ databases">
        <title>Single cell metagenomics reveals metabolic interactions within the superorganism composed of flagellate Streblomastix strix and complex community of Bacteroidetes bacteria on its surface.</title>
        <authorList>
            <person name="Treitli S.C."/>
            <person name="Kolisko M."/>
            <person name="Husnik F."/>
            <person name="Keeling P."/>
            <person name="Hampl V."/>
        </authorList>
    </citation>
    <scope>NUCLEOTIDE SEQUENCE [LARGE SCALE GENOMIC DNA]</scope>
    <source>
        <strain evidence="1">ST1C</strain>
    </source>
</reference>
<feature type="non-terminal residue" evidence="1">
    <location>
        <position position="50"/>
    </location>
</feature>
<evidence type="ECO:0000313" key="1">
    <source>
        <dbReference type="EMBL" id="KAA6365635.1"/>
    </source>
</evidence>
<protein>
    <submittedName>
        <fullName evidence="1">Uncharacterized protein</fullName>
    </submittedName>
</protein>
<name>A0A5J4U7D0_9EUKA</name>
<organism evidence="1 2">
    <name type="scientific">Streblomastix strix</name>
    <dbReference type="NCBI Taxonomy" id="222440"/>
    <lineage>
        <taxon>Eukaryota</taxon>
        <taxon>Metamonada</taxon>
        <taxon>Preaxostyla</taxon>
        <taxon>Oxymonadida</taxon>
        <taxon>Streblomastigidae</taxon>
        <taxon>Streblomastix</taxon>
    </lineage>
</organism>